<dbReference type="Gene3D" id="1.20.120.160">
    <property type="entry name" value="HPT domain"/>
    <property type="match status" value="1"/>
</dbReference>
<dbReference type="Proteomes" id="UP000323142">
    <property type="component" value="Unassembled WGS sequence"/>
</dbReference>
<gene>
    <name evidence="3" type="ORF">F0L46_09690</name>
</gene>
<dbReference type="RefSeq" id="WP_149816956.1">
    <property type="nucleotide sequence ID" value="NZ_VUOA01000019.1"/>
</dbReference>
<keyword evidence="4" id="KW-1185">Reference proteome</keyword>
<dbReference type="SUPFAM" id="SSF47226">
    <property type="entry name" value="Histidine-containing phosphotransfer domain, HPT domain"/>
    <property type="match status" value="1"/>
</dbReference>
<dbReference type="InterPro" id="IPR036641">
    <property type="entry name" value="HPT_dom_sf"/>
</dbReference>
<organism evidence="3 4">
    <name type="scientific">Salinarimonas soli</name>
    <dbReference type="NCBI Taxonomy" id="1638099"/>
    <lineage>
        <taxon>Bacteria</taxon>
        <taxon>Pseudomonadati</taxon>
        <taxon>Pseudomonadota</taxon>
        <taxon>Alphaproteobacteria</taxon>
        <taxon>Hyphomicrobiales</taxon>
        <taxon>Salinarimonadaceae</taxon>
        <taxon>Salinarimonas</taxon>
    </lineage>
</organism>
<proteinExistence type="predicted"/>
<feature type="domain" description="HPt" evidence="2">
    <location>
        <begin position="25"/>
        <end position="100"/>
    </location>
</feature>
<dbReference type="AlphaFoldDB" id="A0A5B2VCR4"/>
<evidence type="ECO:0000259" key="2">
    <source>
        <dbReference type="Pfam" id="PF01627"/>
    </source>
</evidence>
<dbReference type="GO" id="GO:0000160">
    <property type="term" value="P:phosphorelay signal transduction system"/>
    <property type="evidence" value="ECO:0007669"/>
    <property type="project" value="UniProtKB-KW"/>
</dbReference>
<accession>A0A5B2VCR4</accession>
<dbReference type="GO" id="GO:0004672">
    <property type="term" value="F:protein kinase activity"/>
    <property type="evidence" value="ECO:0007669"/>
    <property type="project" value="UniProtKB-ARBA"/>
</dbReference>
<evidence type="ECO:0000256" key="1">
    <source>
        <dbReference type="ARBA" id="ARBA00023012"/>
    </source>
</evidence>
<reference evidence="3 4" key="1">
    <citation type="submission" date="2019-09" db="EMBL/GenBank/DDBJ databases">
        <title>Salinarimonas rosea gen. nov., sp. nov., a new member of the a-2 subgroup of the Proteobacteria.</title>
        <authorList>
            <person name="Liu J."/>
        </authorList>
    </citation>
    <scope>NUCLEOTIDE SEQUENCE [LARGE SCALE GENOMIC DNA]</scope>
    <source>
        <strain evidence="3 4">BN140002</strain>
    </source>
</reference>
<name>A0A5B2VCR4_9HYPH</name>
<dbReference type="OrthoDB" id="8454588at2"/>
<sequence length="116" mass="12104">MTSEPALDLAHLAQATFGDADLEAEVLDLFKDQCRRLAPLLASDAPAQERREGAHTLKGAARAIGAGRLAAVLERAETSLADGSPNPEHIAVLRDFAAALAPTLAAVEARRSTHAA</sequence>
<evidence type="ECO:0000313" key="3">
    <source>
        <dbReference type="EMBL" id="KAA2237273.1"/>
    </source>
</evidence>
<protein>
    <submittedName>
        <fullName evidence="3">Hpt domain-containing protein</fullName>
    </submittedName>
</protein>
<comment type="caution">
    <text evidence="3">The sequence shown here is derived from an EMBL/GenBank/DDBJ whole genome shotgun (WGS) entry which is preliminary data.</text>
</comment>
<dbReference type="EMBL" id="VUOA01000019">
    <property type="protein sequence ID" value="KAA2237273.1"/>
    <property type="molecule type" value="Genomic_DNA"/>
</dbReference>
<keyword evidence="1" id="KW-0902">Two-component regulatory system</keyword>
<dbReference type="InterPro" id="IPR008207">
    <property type="entry name" value="Sig_transdc_His_kin_Hpt_dom"/>
</dbReference>
<reference evidence="3 4" key="2">
    <citation type="submission" date="2019-09" db="EMBL/GenBank/DDBJ databases">
        <authorList>
            <person name="Jin C."/>
        </authorList>
    </citation>
    <scope>NUCLEOTIDE SEQUENCE [LARGE SCALE GENOMIC DNA]</scope>
    <source>
        <strain evidence="3 4">BN140002</strain>
    </source>
</reference>
<dbReference type="Pfam" id="PF01627">
    <property type="entry name" value="Hpt"/>
    <property type="match status" value="1"/>
</dbReference>
<evidence type="ECO:0000313" key="4">
    <source>
        <dbReference type="Proteomes" id="UP000323142"/>
    </source>
</evidence>